<dbReference type="Pfam" id="PF02518">
    <property type="entry name" value="HATPase_c"/>
    <property type="match status" value="1"/>
</dbReference>
<dbReference type="EMBL" id="CP053840">
    <property type="protein sequence ID" value="QKF67055.1"/>
    <property type="molecule type" value="Genomic_DNA"/>
</dbReference>
<keyword evidence="9" id="KW-0808">Transferase</keyword>
<dbReference type="Gene3D" id="3.40.190.10">
    <property type="entry name" value="Periplasmic binding protein-like II"/>
    <property type="match status" value="4"/>
</dbReference>
<comment type="catalytic activity">
    <reaction evidence="1">
        <text>ATP + protein L-histidine = ADP + protein N-phospho-L-histidine.</text>
        <dbReference type="EC" id="2.7.13.3"/>
    </reaction>
</comment>
<dbReference type="PRINTS" id="PR00344">
    <property type="entry name" value="BCTRLSENSOR"/>
</dbReference>
<dbReference type="Gene3D" id="3.30.565.10">
    <property type="entry name" value="Histidine kinase-like ATPase, C-terminal domain"/>
    <property type="match status" value="1"/>
</dbReference>
<sequence length="937" mass="108599">MKLILFCFIFLYLSFLNADEFTNNLTKEEITFLQNNQPLRLHNEQYWPPYNFNENGTPKGFIIDYMNLIAKKLNIQVKYISGPSWNEFLDMLKNDQLDAIINIAKNDEREKFFNFTKVFHSAANAIYVKKGNEDLDSLKKLEGKTIVMPKGFFAQQFIEKNYPKINQILVKDSVEALKLLSLGKADATIDKKNVLDYIISTKNISLVVPANYVDDERLVSHISVATSKDKPLLNSILNKAQASISDEELLNLKRKWFNIDDIIDKKKFLTSLEKDYLKTKPTIKICNFLNLVPIQFKEDNKLQGINIDLFTLISKKLDIEIKYIDVKNKEELTSYLKNGTCDISPIISKETDLREFIEFTKPLLSYKLAIITQNSKPVIQDIEEIIDKKMATKKDSIYTDIIKKNYPNLNIYETNNNYETLEAVNSNKVYFAIEPLPIIAYYMSRYALNNIFISRYTDMLFEINIAVEKNNQILLEILNKTIHEIDSNEHSIIFNKWTNLSIKEPFDYTTVWKILSFVFIILCIVAYRQIILNKHNKKLKNANNEIENKNKLIAKQKELFEKLFSKSADGVLLIKEKKIVDCNEASIKILQYPRNELIGKFFCDISPEFQPNNESSTIKSINKVDEALSKGISSFEWVHCNKQNEHLWIEVVLTSIEIDNNSVIHAVIRDINKRKDLEQKLEILTHNLEEKINEEIKKNQEKTKQLIQQSRLAQMGEMLSMIAHQWRQPLTAISATTNNLLLKNLMDEKIEPAHLEEELELIINYSQHLSHTIDDFRDFFRPDKIKTNANLEDIINKSIAIIKTSIESKNIKLIKNYCFNNTILSYTNEIQQVLLIILKNAEDILVENEIEKKVIRINTFKKESYAIIQIKDNGGGISSDIINKIFDPYFSTKKSKEGIGIGLYMSKTIINEHCKGTLTIKNNKKGATFEICLPLNS</sequence>
<keyword evidence="9" id="KW-0418">Kinase</keyword>
<evidence type="ECO:0000256" key="3">
    <source>
        <dbReference type="ARBA" id="ARBA00022553"/>
    </source>
</evidence>
<dbReference type="Gene3D" id="3.30.450.20">
    <property type="entry name" value="PAS domain"/>
    <property type="match status" value="1"/>
</dbReference>
<dbReference type="SUPFAM" id="SSF55785">
    <property type="entry name" value="PYP-like sensor domain (PAS domain)"/>
    <property type="match status" value="1"/>
</dbReference>
<evidence type="ECO:0000256" key="4">
    <source>
        <dbReference type="ARBA" id="ARBA00022729"/>
    </source>
</evidence>
<dbReference type="Pfam" id="PF13426">
    <property type="entry name" value="PAS_9"/>
    <property type="match status" value="1"/>
</dbReference>
<feature type="domain" description="PAS" evidence="8">
    <location>
        <begin position="563"/>
        <end position="631"/>
    </location>
</feature>
<dbReference type="AlphaFoldDB" id="A0AAE7BB91"/>
<evidence type="ECO:0000256" key="6">
    <source>
        <dbReference type="SAM" id="SignalP"/>
    </source>
</evidence>
<gene>
    <name evidence="9" type="ORF">AVENP_1503</name>
</gene>
<dbReference type="SMART" id="SM00388">
    <property type="entry name" value="HisKA"/>
    <property type="match status" value="1"/>
</dbReference>
<feature type="chain" id="PRO_5042199297" description="histidine kinase" evidence="6">
    <location>
        <begin position="19"/>
        <end position="937"/>
    </location>
</feature>
<feature type="domain" description="Histidine kinase" evidence="7">
    <location>
        <begin position="721"/>
        <end position="937"/>
    </location>
</feature>
<feature type="coiled-coil region" evidence="5">
    <location>
        <begin position="532"/>
        <end position="559"/>
    </location>
</feature>
<dbReference type="InterPro" id="IPR003661">
    <property type="entry name" value="HisK_dim/P_dom"/>
</dbReference>
<keyword evidence="4 6" id="KW-0732">Signal</keyword>
<dbReference type="CDD" id="cd00130">
    <property type="entry name" value="PAS"/>
    <property type="match status" value="1"/>
</dbReference>
<dbReference type="InterPro" id="IPR035965">
    <property type="entry name" value="PAS-like_dom_sf"/>
</dbReference>
<evidence type="ECO:0000259" key="8">
    <source>
        <dbReference type="PROSITE" id="PS50112"/>
    </source>
</evidence>
<dbReference type="NCBIfam" id="TIGR00229">
    <property type="entry name" value="sensory_box"/>
    <property type="match status" value="1"/>
</dbReference>
<dbReference type="Pfam" id="PF00512">
    <property type="entry name" value="HisKA"/>
    <property type="match status" value="1"/>
</dbReference>
<dbReference type="Gene3D" id="1.10.287.130">
    <property type="match status" value="1"/>
</dbReference>
<dbReference type="GO" id="GO:0000155">
    <property type="term" value="F:phosphorelay sensor kinase activity"/>
    <property type="evidence" value="ECO:0007669"/>
    <property type="project" value="InterPro"/>
</dbReference>
<name>A0AAE7BB91_9BACT</name>
<dbReference type="CDD" id="cd00082">
    <property type="entry name" value="HisKA"/>
    <property type="match status" value="1"/>
</dbReference>
<dbReference type="InterPro" id="IPR000014">
    <property type="entry name" value="PAS"/>
</dbReference>
<reference evidence="9 10" key="1">
    <citation type="submission" date="2020-05" db="EMBL/GenBank/DDBJ databases">
        <title>Complete genome sequencing of Campylobacter and Arcobacter type strains.</title>
        <authorList>
            <person name="Miller W.G."/>
            <person name="Yee E."/>
        </authorList>
    </citation>
    <scope>NUCLEOTIDE SEQUENCE [LARGE SCALE GENOMIC DNA]</scope>
    <source>
        <strain evidence="9 10">LMG 26156</strain>
    </source>
</reference>
<dbReference type="Proteomes" id="UP000503482">
    <property type="component" value="Chromosome"/>
</dbReference>
<dbReference type="InterPro" id="IPR005467">
    <property type="entry name" value="His_kinase_dom"/>
</dbReference>
<dbReference type="PANTHER" id="PTHR35936">
    <property type="entry name" value="MEMBRANE-BOUND LYTIC MUREIN TRANSGLYCOSYLASE F"/>
    <property type="match status" value="1"/>
</dbReference>
<dbReference type="KEGG" id="avp:AVENP_1503"/>
<dbReference type="SMART" id="SM00062">
    <property type="entry name" value="PBPb"/>
    <property type="match status" value="2"/>
</dbReference>
<evidence type="ECO:0000313" key="10">
    <source>
        <dbReference type="Proteomes" id="UP000503482"/>
    </source>
</evidence>
<dbReference type="InterPro" id="IPR004358">
    <property type="entry name" value="Sig_transdc_His_kin-like_C"/>
</dbReference>
<evidence type="ECO:0000256" key="2">
    <source>
        <dbReference type="ARBA" id="ARBA00012438"/>
    </source>
</evidence>
<dbReference type="Pfam" id="PF00497">
    <property type="entry name" value="SBP_bac_3"/>
    <property type="match status" value="2"/>
</dbReference>
<dbReference type="PROSITE" id="PS50112">
    <property type="entry name" value="PAS"/>
    <property type="match status" value="1"/>
</dbReference>
<evidence type="ECO:0000313" key="9">
    <source>
        <dbReference type="EMBL" id="QKF67055.1"/>
    </source>
</evidence>
<dbReference type="EC" id="2.7.13.3" evidence="2"/>
<dbReference type="SUPFAM" id="SSF53850">
    <property type="entry name" value="Periplasmic binding protein-like II"/>
    <property type="match status" value="2"/>
</dbReference>
<dbReference type="CDD" id="cd01007">
    <property type="entry name" value="PBP2_BvgS_HisK_like"/>
    <property type="match status" value="2"/>
</dbReference>
<dbReference type="SUPFAM" id="SSF47384">
    <property type="entry name" value="Homodimeric domain of signal transducing histidine kinase"/>
    <property type="match status" value="1"/>
</dbReference>
<keyword evidence="10" id="KW-1185">Reference proteome</keyword>
<keyword evidence="3" id="KW-0597">Phosphoprotein</keyword>
<keyword evidence="5" id="KW-0175">Coiled coil</keyword>
<dbReference type="RefSeq" id="WP_128358514.1">
    <property type="nucleotide sequence ID" value="NZ_CP053840.1"/>
</dbReference>
<accession>A0AAE7BB91</accession>
<protein>
    <recommendedName>
        <fullName evidence="2">histidine kinase</fullName>
        <ecNumber evidence="2">2.7.13.3</ecNumber>
    </recommendedName>
</protein>
<organism evidence="9 10">
    <name type="scientific">Arcobacter venerupis</name>
    <dbReference type="NCBI Taxonomy" id="1054033"/>
    <lineage>
        <taxon>Bacteria</taxon>
        <taxon>Pseudomonadati</taxon>
        <taxon>Campylobacterota</taxon>
        <taxon>Epsilonproteobacteria</taxon>
        <taxon>Campylobacterales</taxon>
        <taxon>Arcobacteraceae</taxon>
        <taxon>Arcobacter</taxon>
    </lineage>
</organism>
<dbReference type="SUPFAM" id="SSF55874">
    <property type="entry name" value="ATPase domain of HSP90 chaperone/DNA topoisomerase II/histidine kinase"/>
    <property type="match status" value="1"/>
</dbReference>
<evidence type="ECO:0000259" key="7">
    <source>
        <dbReference type="PROSITE" id="PS50109"/>
    </source>
</evidence>
<dbReference type="InterPro" id="IPR036097">
    <property type="entry name" value="HisK_dim/P_sf"/>
</dbReference>
<proteinExistence type="predicted"/>
<dbReference type="InterPro" id="IPR001638">
    <property type="entry name" value="Solute-binding_3/MltF_N"/>
</dbReference>
<dbReference type="InterPro" id="IPR003594">
    <property type="entry name" value="HATPase_dom"/>
</dbReference>
<evidence type="ECO:0000256" key="5">
    <source>
        <dbReference type="SAM" id="Coils"/>
    </source>
</evidence>
<dbReference type="PROSITE" id="PS50109">
    <property type="entry name" value="HIS_KIN"/>
    <property type="match status" value="1"/>
</dbReference>
<feature type="coiled-coil region" evidence="5">
    <location>
        <begin position="674"/>
        <end position="709"/>
    </location>
</feature>
<dbReference type="SMART" id="SM00387">
    <property type="entry name" value="HATPase_c"/>
    <property type="match status" value="1"/>
</dbReference>
<feature type="signal peptide" evidence="6">
    <location>
        <begin position="1"/>
        <end position="18"/>
    </location>
</feature>
<dbReference type="InterPro" id="IPR036890">
    <property type="entry name" value="HATPase_C_sf"/>
</dbReference>
<evidence type="ECO:0000256" key="1">
    <source>
        <dbReference type="ARBA" id="ARBA00000085"/>
    </source>
</evidence>
<dbReference type="SMART" id="SM00091">
    <property type="entry name" value="PAS"/>
    <property type="match status" value="1"/>
</dbReference>